<dbReference type="EMBL" id="CATNWA010020968">
    <property type="protein sequence ID" value="CAI9620630.1"/>
    <property type="molecule type" value="Genomic_DNA"/>
</dbReference>
<organism evidence="1 2">
    <name type="scientific">Staurois parvus</name>
    <dbReference type="NCBI Taxonomy" id="386267"/>
    <lineage>
        <taxon>Eukaryota</taxon>
        <taxon>Metazoa</taxon>
        <taxon>Chordata</taxon>
        <taxon>Craniata</taxon>
        <taxon>Vertebrata</taxon>
        <taxon>Euteleostomi</taxon>
        <taxon>Amphibia</taxon>
        <taxon>Batrachia</taxon>
        <taxon>Anura</taxon>
        <taxon>Neobatrachia</taxon>
        <taxon>Ranoidea</taxon>
        <taxon>Ranidae</taxon>
        <taxon>Staurois</taxon>
    </lineage>
</organism>
<gene>
    <name evidence="1" type="ORF">SPARVUS_LOCUS16009324</name>
</gene>
<evidence type="ECO:0000313" key="2">
    <source>
        <dbReference type="Proteomes" id="UP001162483"/>
    </source>
</evidence>
<name>A0ABN9HFV4_9NEOB</name>
<keyword evidence="2" id="KW-1185">Reference proteome</keyword>
<reference evidence="1" key="1">
    <citation type="submission" date="2023-05" db="EMBL/GenBank/DDBJ databases">
        <authorList>
            <person name="Stuckert A."/>
        </authorList>
    </citation>
    <scope>NUCLEOTIDE SEQUENCE</scope>
</reference>
<sequence>MIAFTAFMGEKAISVKKEKKNLHHPPQVVQCHYGDTVLLGGPVQRSVFMVPCTLRECTQAVNVYKRPPAPALLPSGRLCTWA</sequence>
<comment type="caution">
    <text evidence="1">The sequence shown here is derived from an EMBL/GenBank/DDBJ whole genome shotgun (WGS) entry which is preliminary data.</text>
</comment>
<evidence type="ECO:0000313" key="1">
    <source>
        <dbReference type="EMBL" id="CAI9620630.1"/>
    </source>
</evidence>
<proteinExistence type="predicted"/>
<protein>
    <submittedName>
        <fullName evidence="1">Uncharacterized protein</fullName>
    </submittedName>
</protein>
<dbReference type="Proteomes" id="UP001162483">
    <property type="component" value="Unassembled WGS sequence"/>
</dbReference>
<accession>A0ABN9HFV4</accession>